<keyword evidence="1" id="KW-0472">Membrane</keyword>
<feature type="transmembrane region" description="Helical" evidence="1">
    <location>
        <begin position="81"/>
        <end position="100"/>
    </location>
</feature>
<dbReference type="AlphaFoldDB" id="A0AAN5I9A1"/>
<reference evidence="3" key="1">
    <citation type="submission" date="2022-10" db="EMBL/GenBank/DDBJ databases">
        <title>Genome assembly of Pristionchus species.</title>
        <authorList>
            <person name="Yoshida K."/>
            <person name="Sommer R.J."/>
        </authorList>
    </citation>
    <scope>NUCLEOTIDE SEQUENCE [LARGE SCALE GENOMIC DNA]</scope>
    <source>
        <strain evidence="3">RS5460</strain>
    </source>
</reference>
<protein>
    <submittedName>
        <fullName evidence="2">Uncharacterized protein</fullName>
    </submittedName>
</protein>
<evidence type="ECO:0000313" key="2">
    <source>
        <dbReference type="EMBL" id="GMR57433.1"/>
    </source>
</evidence>
<feature type="transmembrane region" description="Helical" evidence="1">
    <location>
        <begin position="107"/>
        <end position="128"/>
    </location>
</feature>
<keyword evidence="1" id="KW-1133">Transmembrane helix</keyword>
<name>A0AAN5I9A1_9BILA</name>
<organism evidence="2 3">
    <name type="scientific">Pristionchus mayeri</name>
    <dbReference type="NCBI Taxonomy" id="1317129"/>
    <lineage>
        <taxon>Eukaryota</taxon>
        <taxon>Metazoa</taxon>
        <taxon>Ecdysozoa</taxon>
        <taxon>Nematoda</taxon>
        <taxon>Chromadorea</taxon>
        <taxon>Rhabditida</taxon>
        <taxon>Rhabditina</taxon>
        <taxon>Diplogasteromorpha</taxon>
        <taxon>Diplogasteroidea</taxon>
        <taxon>Neodiplogasteridae</taxon>
        <taxon>Pristionchus</taxon>
    </lineage>
</organism>
<dbReference type="Proteomes" id="UP001328107">
    <property type="component" value="Unassembled WGS sequence"/>
</dbReference>
<sequence length="278" mass="31911">PAIRYSEYSRPASNAYTFTTFLFESNGRDRRREIYAPWASDRMNAIPFKYRTGCGIHVVSCSRYYLVIYLIGSLLDLYRDFHLFKLVIFPLICIGFVGVFMQRRSPLTAFVVIDTIYSLGLVIFTLLFDHKYGIYDAIFGSSSPIPSPSQGRESYRCIIENGVMKELMPDARRMMRAVPFRSRSGPPIPFSELLSGLAYGCFWMFLFFSIFYGNMVLYQMSEFLYDRERASQSALHDHGHSAADIEAAASVGNRRYPIPSRLRNDGVSNYYPNECAIM</sequence>
<feature type="transmembrane region" description="Helical" evidence="1">
    <location>
        <begin position="197"/>
        <end position="217"/>
    </location>
</feature>
<dbReference type="EMBL" id="BTRK01000006">
    <property type="protein sequence ID" value="GMR57433.1"/>
    <property type="molecule type" value="Genomic_DNA"/>
</dbReference>
<keyword evidence="3" id="KW-1185">Reference proteome</keyword>
<keyword evidence="1" id="KW-0812">Transmembrane</keyword>
<proteinExistence type="predicted"/>
<gene>
    <name evidence="2" type="ORF">PMAYCL1PPCAC_27628</name>
</gene>
<comment type="caution">
    <text evidence="2">The sequence shown here is derived from an EMBL/GenBank/DDBJ whole genome shotgun (WGS) entry which is preliminary data.</text>
</comment>
<evidence type="ECO:0000313" key="3">
    <source>
        <dbReference type="Proteomes" id="UP001328107"/>
    </source>
</evidence>
<feature type="non-terminal residue" evidence="2">
    <location>
        <position position="1"/>
    </location>
</feature>
<evidence type="ECO:0000256" key="1">
    <source>
        <dbReference type="SAM" id="Phobius"/>
    </source>
</evidence>
<feature type="transmembrane region" description="Helical" evidence="1">
    <location>
        <begin position="52"/>
        <end position="75"/>
    </location>
</feature>
<accession>A0AAN5I9A1</accession>